<reference evidence="6" key="2">
    <citation type="submission" date="2020-09" db="EMBL/GenBank/DDBJ databases">
        <authorList>
            <person name="Sun Q."/>
            <person name="Sedlacek I."/>
        </authorList>
    </citation>
    <scope>NUCLEOTIDE SEQUENCE</scope>
    <source>
        <strain evidence="6">CCM 7684</strain>
    </source>
</reference>
<dbReference type="EMBL" id="BMCP01000001">
    <property type="protein sequence ID" value="GGE32809.1"/>
    <property type="molecule type" value="Genomic_DNA"/>
</dbReference>
<keyword evidence="3" id="KW-0804">Transcription</keyword>
<evidence type="ECO:0000256" key="3">
    <source>
        <dbReference type="ARBA" id="ARBA00023163"/>
    </source>
</evidence>
<dbReference type="SMART" id="SM00895">
    <property type="entry name" value="FCD"/>
    <property type="match status" value="1"/>
</dbReference>
<sequence length="238" mass="26478">MTTRTNDIEAPQNSGAEASTNGARGGIMEIIAQLREMIVAGRLMPHERLIEADLAASLHTNRTNIRTAFAVLEGEGLVVREPNRGARVRNISEDEAIEIAEARQVLEGLVAKKAAQRATPENCRPLQDTIEAMQAEYETGNLLAMSHLNGRLHSQILEMADNRTLTKLIMNLKHQLVRIQYRAILMPDRAAQSLKEHKRIVAAIVSRSEQEAEAAMRDHLSSVLENLQKSFEMTHSFA</sequence>
<feature type="domain" description="HTH gntR-type" evidence="5">
    <location>
        <begin position="24"/>
        <end position="91"/>
    </location>
</feature>
<dbReference type="Pfam" id="PF07729">
    <property type="entry name" value="FCD"/>
    <property type="match status" value="1"/>
</dbReference>
<dbReference type="InterPro" id="IPR036390">
    <property type="entry name" value="WH_DNA-bd_sf"/>
</dbReference>
<dbReference type="GO" id="GO:0003700">
    <property type="term" value="F:DNA-binding transcription factor activity"/>
    <property type="evidence" value="ECO:0007669"/>
    <property type="project" value="InterPro"/>
</dbReference>
<dbReference type="GO" id="GO:0003677">
    <property type="term" value="F:DNA binding"/>
    <property type="evidence" value="ECO:0007669"/>
    <property type="project" value="UniProtKB-KW"/>
</dbReference>
<dbReference type="SUPFAM" id="SSF46785">
    <property type="entry name" value="Winged helix' DNA-binding domain"/>
    <property type="match status" value="1"/>
</dbReference>
<comment type="caution">
    <text evidence="6">The sequence shown here is derived from an EMBL/GenBank/DDBJ whole genome shotgun (WGS) entry which is preliminary data.</text>
</comment>
<protein>
    <submittedName>
        <fullName evidence="6">GntR family transcriptional regulator</fullName>
    </submittedName>
</protein>
<dbReference type="InterPro" id="IPR036388">
    <property type="entry name" value="WH-like_DNA-bd_sf"/>
</dbReference>
<dbReference type="Gene3D" id="1.10.10.10">
    <property type="entry name" value="Winged helix-like DNA-binding domain superfamily/Winged helix DNA-binding domain"/>
    <property type="match status" value="1"/>
</dbReference>
<dbReference type="PANTHER" id="PTHR43537">
    <property type="entry name" value="TRANSCRIPTIONAL REGULATOR, GNTR FAMILY"/>
    <property type="match status" value="1"/>
</dbReference>
<evidence type="ECO:0000313" key="7">
    <source>
        <dbReference type="Proteomes" id="UP000602745"/>
    </source>
</evidence>
<dbReference type="InterPro" id="IPR011711">
    <property type="entry name" value="GntR_C"/>
</dbReference>
<dbReference type="Proteomes" id="UP000602745">
    <property type="component" value="Unassembled WGS sequence"/>
</dbReference>
<evidence type="ECO:0000313" key="6">
    <source>
        <dbReference type="EMBL" id="GGE32809.1"/>
    </source>
</evidence>
<gene>
    <name evidence="6" type="ORF">GCM10007276_07590</name>
</gene>
<dbReference type="CDD" id="cd07377">
    <property type="entry name" value="WHTH_GntR"/>
    <property type="match status" value="1"/>
</dbReference>
<dbReference type="Pfam" id="PF00392">
    <property type="entry name" value="GntR"/>
    <property type="match status" value="1"/>
</dbReference>
<dbReference type="SMART" id="SM00345">
    <property type="entry name" value="HTH_GNTR"/>
    <property type="match status" value="1"/>
</dbReference>
<keyword evidence="2" id="KW-0238">DNA-binding</keyword>
<proteinExistence type="predicted"/>
<keyword evidence="7" id="KW-1185">Reference proteome</keyword>
<dbReference type="Gene3D" id="1.20.120.530">
    <property type="entry name" value="GntR ligand-binding domain-like"/>
    <property type="match status" value="1"/>
</dbReference>
<dbReference type="PROSITE" id="PS50949">
    <property type="entry name" value="HTH_GNTR"/>
    <property type="match status" value="1"/>
</dbReference>
<reference evidence="6" key="1">
    <citation type="journal article" date="2014" name="Int. J. Syst. Evol. Microbiol.">
        <title>Complete genome sequence of Corynebacterium casei LMG S-19264T (=DSM 44701T), isolated from a smear-ripened cheese.</title>
        <authorList>
            <consortium name="US DOE Joint Genome Institute (JGI-PGF)"/>
            <person name="Walter F."/>
            <person name="Albersmeier A."/>
            <person name="Kalinowski J."/>
            <person name="Ruckert C."/>
        </authorList>
    </citation>
    <scope>NUCLEOTIDE SEQUENCE</scope>
    <source>
        <strain evidence="6">CCM 7684</strain>
    </source>
</reference>
<evidence type="ECO:0000256" key="4">
    <source>
        <dbReference type="SAM" id="MobiDB-lite"/>
    </source>
</evidence>
<dbReference type="InterPro" id="IPR000524">
    <property type="entry name" value="Tscrpt_reg_HTH_GntR"/>
</dbReference>
<evidence type="ECO:0000256" key="1">
    <source>
        <dbReference type="ARBA" id="ARBA00023015"/>
    </source>
</evidence>
<evidence type="ECO:0000259" key="5">
    <source>
        <dbReference type="PROSITE" id="PS50949"/>
    </source>
</evidence>
<dbReference type="InterPro" id="IPR008920">
    <property type="entry name" value="TF_FadR/GntR_C"/>
</dbReference>
<evidence type="ECO:0000256" key="2">
    <source>
        <dbReference type="ARBA" id="ARBA00023125"/>
    </source>
</evidence>
<accession>A0A8J2VJH0</accession>
<organism evidence="6 7">
    <name type="scientific">Agaricicola taiwanensis</name>
    <dbReference type="NCBI Taxonomy" id="591372"/>
    <lineage>
        <taxon>Bacteria</taxon>
        <taxon>Pseudomonadati</taxon>
        <taxon>Pseudomonadota</taxon>
        <taxon>Alphaproteobacteria</taxon>
        <taxon>Rhodobacterales</taxon>
        <taxon>Paracoccaceae</taxon>
        <taxon>Agaricicola</taxon>
    </lineage>
</organism>
<dbReference type="RefSeq" id="WP_229729169.1">
    <property type="nucleotide sequence ID" value="NZ_BMCP01000001.1"/>
</dbReference>
<keyword evidence="1" id="KW-0805">Transcription regulation</keyword>
<name>A0A8J2VJH0_9RHOB</name>
<dbReference type="SUPFAM" id="SSF48008">
    <property type="entry name" value="GntR ligand-binding domain-like"/>
    <property type="match status" value="1"/>
</dbReference>
<feature type="region of interest" description="Disordered" evidence="4">
    <location>
        <begin position="1"/>
        <end position="21"/>
    </location>
</feature>
<dbReference type="PANTHER" id="PTHR43537:SF51">
    <property type="entry name" value="HTH-TYPE TRANSCRIPTIONAL REGULATOR LGOR-RELATED"/>
    <property type="match status" value="1"/>
</dbReference>
<dbReference type="AlphaFoldDB" id="A0A8J2VJH0"/>